<keyword evidence="2" id="KW-1185">Reference proteome</keyword>
<dbReference type="EMBL" id="PJQL01000047">
    <property type="protein sequence ID" value="RCI00662.1"/>
    <property type="molecule type" value="Genomic_DNA"/>
</dbReference>
<comment type="caution">
    <text evidence="1">The sequence shown here is derived from an EMBL/GenBank/DDBJ whole genome shotgun (WGS) entry which is preliminary data.</text>
</comment>
<proteinExistence type="predicted"/>
<sequence>MGSHLSSEIKYVYTSINGQSVLVPYIRYPNGQWVPIQQAYHEPYNGNYVVLNTPYYRIAPRRGYLLQHPAPGGIPYYH</sequence>
<accession>A0A367KFR0</accession>
<evidence type="ECO:0000313" key="1">
    <source>
        <dbReference type="EMBL" id="RCI00662.1"/>
    </source>
</evidence>
<name>A0A367KFR0_RHIAZ</name>
<evidence type="ECO:0000313" key="2">
    <source>
        <dbReference type="Proteomes" id="UP000252139"/>
    </source>
</evidence>
<dbReference type="Proteomes" id="UP000252139">
    <property type="component" value="Unassembled WGS sequence"/>
</dbReference>
<dbReference type="OrthoDB" id="2268678at2759"/>
<reference evidence="1 2" key="1">
    <citation type="journal article" date="2018" name="G3 (Bethesda)">
        <title>Phylogenetic and Phylogenomic Definition of Rhizopus Species.</title>
        <authorList>
            <person name="Gryganskyi A.P."/>
            <person name="Golan J."/>
            <person name="Dolatabadi S."/>
            <person name="Mondo S."/>
            <person name="Robb S."/>
            <person name="Idnurm A."/>
            <person name="Muszewska A."/>
            <person name="Steczkiewicz K."/>
            <person name="Masonjones S."/>
            <person name="Liao H.L."/>
            <person name="Gajdeczka M.T."/>
            <person name="Anike F."/>
            <person name="Vuek A."/>
            <person name="Anishchenko I.M."/>
            <person name="Voigt K."/>
            <person name="de Hoog G.S."/>
            <person name="Smith M.E."/>
            <person name="Heitman J."/>
            <person name="Vilgalys R."/>
            <person name="Stajich J.E."/>
        </authorList>
    </citation>
    <scope>NUCLEOTIDE SEQUENCE [LARGE SCALE GENOMIC DNA]</scope>
    <source>
        <strain evidence="1 2">CBS 357.93</strain>
    </source>
</reference>
<organism evidence="1 2">
    <name type="scientific">Rhizopus azygosporus</name>
    <name type="common">Rhizopus microsporus var. azygosporus</name>
    <dbReference type="NCBI Taxonomy" id="86630"/>
    <lineage>
        <taxon>Eukaryota</taxon>
        <taxon>Fungi</taxon>
        <taxon>Fungi incertae sedis</taxon>
        <taxon>Mucoromycota</taxon>
        <taxon>Mucoromycotina</taxon>
        <taxon>Mucoromycetes</taxon>
        <taxon>Mucorales</taxon>
        <taxon>Mucorineae</taxon>
        <taxon>Rhizopodaceae</taxon>
        <taxon>Rhizopus</taxon>
    </lineage>
</organism>
<dbReference type="AlphaFoldDB" id="A0A367KFR0"/>
<protein>
    <submittedName>
        <fullName evidence="1">Uncharacterized protein</fullName>
    </submittedName>
</protein>
<gene>
    <name evidence="1" type="ORF">CU097_013308</name>
</gene>